<dbReference type="PANTHER" id="PTHR15508">
    <property type="entry name" value="RIBOSOMAL PROTEIN S6 KINASE"/>
    <property type="match status" value="1"/>
</dbReference>
<dbReference type="Pfam" id="PF04212">
    <property type="entry name" value="MIT"/>
    <property type="match status" value="1"/>
</dbReference>
<reference evidence="2" key="1">
    <citation type="journal article" date="2022" name="bioRxiv">
        <title>Sequencing and chromosome-scale assembly of the giantPleurodeles waltlgenome.</title>
        <authorList>
            <person name="Brown T."/>
            <person name="Elewa A."/>
            <person name="Iarovenko S."/>
            <person name="Subramanian E."/>
            <person name="Araus A.J."/>
            <person name="Petzold A."/>
            <person name="Susuki M."/>
            <person name="Suzuki K.-i.T."/>
            <person name="Hayashi T."/>
            <person name="Toyoda A."/>
            <person name="Oliveira C."/>
            <person name="Osipova E."/>
            <person name="Leigh N.D."/>
            <person name="Simon A."/>
            <person name="Yun M.H."/>
        </authorList>
    </citation>
    <scope>NUCLEOTIDE SEQUENCE</scope>
    <source>
        <strain evidence="2">20211129_DDA</strain>
        <tissue evidence="2">Liver</tissue>
    </source>
</reference>
<comment type="caution">
    <text evidence="2">The sequence shown here is derived from an EMBL/GenBank/DDBJ whole genome shotgun (WGS) entry which is preliminary data.</text>
</comment>
<dbReference type="EMBL" id="JANPWB010000013">
    <property type="protein sequence ID" value="KAJ1108643.1"/>
    <property type="molecule type" value="Genomic_DNA"/>
</dbReference>
<dbReference type="SMART" id="SM00745">
    <property type="entry name" value="MIT"/>
    <property type="match status" value="1"/>
</dbReference>
<dbReference type="AlphaFoldDB" id="A0AAV7N603"/>
<dbReference type="Proteomes" id="UP001066276">
    <property type="component" value="Chromosome 9"/>
</dbReference>
<dbReference type="Pfam" id="PF00787">
    <property type="entry name" value="PX"/>
    <property type="match status" value="1"/>
</dbReference>
<dbReference type="SUPFAM" id="SSF116846">
    <property type="entry name" value="MIT domain"/>
    <property type="match status" value="1"/>
</dbReference>
<dbReference type="SMART" id="SM00312">
    <property type="entry name" value="PX"/>
    <property type="match status" value="1"/>
</dbReference>
<dbReference type="CDD" id="cd02677">
    <property type="entry name" value="MIT_SNX15"/>
    <property type="match status" value="1"/>
</dbReference>
<name>A0AAV7N603_PLEWA</name>
<sequence length="408" mass="45998">MRNERMRSVCVRKSLLLVMSRRAKEEYDRRYQVTESRLNERGFTEYCVKAEFISKKNPQDVKEITVWKRYSDLKKLHSELSYTHRNLFRRMEEFPPFPKAQVFGRFEEAVIEERRKGAETMLAFTVNIPALSNSPQLKDFFRGGEVKRRSGVLEAVEACGEDVLPPPLVPLLSAVKDLSDQSPKPASCKRAATADVVEETIQEQIAKQEGLSLEEPGECGLVRSDSNDFGDLQEEILQTEASEDLDLLFDYTEEEPISPTHCPLPDNELALFDPCCKDESAASASFHEEELASLVVNSELPDNFQLGLAAQNALWDKQLNPETSNAESQGSGNYLRLATEEIRLALEKEGAEDYVGAIQSYRDGVDLLLKGVQGDTNAARKEAVKMKMAEYLKHAEGLYQLHLKGNQP</sequence>
<dbReference type="Gene3D" id="1.20.58.80">
    <property type="entry name" value="Phosphotransferase system, lactose/cellobiose-type IIA subunit"/>
    <property type="match status" value="1"/>
</dbReference>
<feature type="domain" description="PX" evidence="1">
    <location>
        <begin position="24"/>
        <end position="148"/>
    </location>
</feature>
<organism evidence="2 3">
    <name type="scientific">Pleurodeles waltl</name>
    <name type="common">Iberian ribbed newt</name>
    <dbReference type="NCBI Taxonomy" id="8319"/>
    <lineage>
        <taxon>Eukaryota</taxon>
        <taxon>Metazoa</taxon>
        <taxon>Chordata</taxon>
        <taxon>Craniata</taxon>
        <taxon>Vertebrata</taxon>
        <taxon>Euteleostomi</taxon>
        <taxon>Amphibia</taxon>
        <taxon>Batrachia</taxon>
        <taxon>Caudata</taxon>
        <taxon>Salamandroidea</taxon>
        <taxon>Salamandridae</taxon>
        <taxon>Pleurodelinae</taxon>
        <taxon>Pleurodeles</taxon>
    </lineage>
</organism>
<protein>
    <recommendedName>
        <fullName evidence="1">PX domain-containing protein</fullName>
    </recommendedName>
</protein>
<dbReference type="InterPro" id="IPR036181">
    <property type="entry name" value="MIT_dom_sf"/>
</dbReference>
<evidence type="ECO:0000313" key="3">
    <source>
        <dbReference type="Proteomes" id="UP001066276"/>
    </source>
</evidence>
<dbReference type="InterPro" id="IPR007330">
    <property type="entry name" value="MIT_dom"/>
</dbReference>
<dbReference type="PANTHER" id="PTHR15508:SF9">
    <property type="entry name" value="SORTING NEXIN-15"/>
    <property type="match status" value="1"/>
</dbReference>
<dbReference type="InterPro" id="IPR051866">
    <property type="entry name" value="Intracell_Sig-Traffick_Protein"/>
</dbReference>
<accession>A0AAV7N603</accession>
<keyword evidence="3" id="KW-1185">Reference proteome</keyword>
<dbReference type="GO" id="GO:0035091">
    <property type="term" value="F:phosphatidylinositol binding"/>
    <property type="evidence" value="ECO:0007669"/>
    <property type="project" value="InterPro"/>
</dbReference>
<dbReference type="SUPFAM" id="SSF64268">
    <property type="entry name" value="PX domain"/>
    <property type="match status" value="1"/>
</dbReference>
<dbReference type="Gene3D" id="3.30.1520.10">
    <property type="entry name" value="Phox-like domain"/>
    <property type="match status" value="1"/>
</dbReference>
<dbReference type="InterPro" id="IPR001683">
    <property type="entry name" value="PX_dom"/>
</dbReference>
<evidence type="ECO:0000259" key="1">
    <source>
        <dbReference type="PROSITE" id="PS50195"/>
    </source>
</evidence>
<proteinExistence type="predicted"/>
<evidence type="ECO:0000313" key="2">
    <source>
        <dbReference type="EMBL" id="KAJ1108643.1"/>
    </source>
</evidence>
<dbReference type="PROSITE" id="PS50195">
    <property type="entry name" value="PX"/>
    <property type="match status" value="1"/>
</dbReference>
<dbReference type="InterPro" id="IPR036871">
    <property type="entry name" value="PX_dom_sf"/>
</dbReference>
<gene>
    <name evidence="2" type="ORF">NDU88_006019</name>
</gene>